<dbReference type="InterPro" id="IPR011761">
    <property type="entry name" value="ATP-grasp"/>
</dbReference>
<dbReference type="SUPFAM" id="SSF56059">
    <property type="entry name" value="Glutathione synthetase ATP-binding domain-like"/>
    <property type="match status" value="1"/>
</dbReference>
<name>A0ABU0Q935_STRAH</name>
<keyword evidence="2 4" id="KW-0547">Nucleotide-binding</keyword>
<evidence type="ECO:0000256" key="4">
    <source>
        <dbReference type="PROSITE-ProRule" id="PRU00409"/>
    </source>
</evidence>
<evidence type="ECO:0000256" key="2">
    <source>
        <dbReference type="ARBA" id="ARBA00022741"/>
    </source>
</evidence>
<organism evidence="6 7">
    <name type="scientific">Streptomyces achromogenes</name>
    <dbReference type="NCBI Taxonomy" id="67255"/>
    <lineage>
        <taxon>Bacteria</taxon>
        <taxon>Bacillati</taxon>
        <taxon>Actinomycetota</taxon>
        <taxon>Actinomycetes</taxon>
        <taxon>Kitasatosporales</taxon>
        <taxon>Streptomycetaceae</taxon>
        <taxon>Streptomyces</taxon>
    </lineage>
</organism>
<evidence type="ECO:0000256" key="3">
    <source>
        <dbReference type="ARBA" id="ARBA00022840"/>
    </source>
</evidence>
<feature type="domain" description="ATP-grasp" evidence="5">
    <location>
        <begin position="114"/>
        <end position="308"/>
    </location>
</feature>
<dbReference type="InterPro" id="IPR040570">
    <property type="entry name" value="LAL_C2"/>
</dbReference>
<accession>A0ABU0Q935</accession>
<dbReference type="SMART" id="SM01209">
    <property type="entry name" value="GARS_A"/>
    <property type="match status" value="1"/>
</dbReference>
<comment type="caution">
    <text evidence="6">The sequence shown here is derived from an EMBL/GenBank/DDBJ whole genome shotgun (WGS) entry which is preliminary data.</text>
</comment>
<dbReference type="PROSITE" id="PS50975">
    <property type="entry name" value="ATP_GRASP"/>
    <property type="match status" value="1"/>
</dbReference>
<dbReference type="InterPro" id="IPR052032">
    <property type="entry name" value="ATP-dep_AA_Ligase"/>
</dbReference>
<reference evidence="6 7" key="1">
    <citation type="submission" date="2023-07" db="EMBL/GenBank/DDBJ databases">
        <title>Comparative genomics of wheat-associated soil bacteria to identify genetic determinants of phenazine resistance.</title>
        <authorList>
            <person name="Mouncey N."/>
        </authorList>
    </citation>
    <scope>NUCLEOTIDE SEQUENCE [LARGE SCALE GENOMIC DNA]</scope>
    <source>
        <strain evidence="6 7">W4I19-2</strain>
    </source>
</reference>
<evidence type="ECO:0000256" key="1">
    <source>
        <dbReference type="ARBA" id="ARBA00022598"/>
    </source>
</evidence>
<keyword evidence="1" id="KW-0436">Ligase</keyword>
<gene>
    <name evidence="6" type="ORF">QFZ56_006137</name>
</gene>
<dbReference type="PANTHER" id="PTHR43585:SF2">
    <property type="entry name" value="ATP-GRASP ENZYME FSQD"/>
    <property type="match status" value="1"/>
</dbReference>
<dbReference type="Pfam" id="PF18603">
    <property type="entry name" value="LAL_C2"/>
    <property type="match status" value="1"/>
</dbReference>
<dbReference type="EMBL" id="JAUSYA010000001">
    <property type="protein sequence ID" value="MDQ0687174.1"/>
    <property type="molecule type" value="Genomic_DNA"/>
</dbReference>
<evidence type="ECO:0000313" key="6">
    <source>
        <dbReference type="EMBL" id="MDQ0687174.1"/>
    </source>
</evidence>
<sequence length="417" mass="44014">MSARPLVLVVSPGDEADRGYCLEQVAAAYDIVLLTGTEPSWEKPHIVDHAVADLNDTTALLSAGRALAERHDLAGVVTWDEWNLVPTARLARALGLAANSVEVMRACRNKATARTLFARHGVPSAASMTARTLQEAERATRTLGFPAVIKPAAAAGSIGVIRIDRPEELPAAFEFASAGARRSREDSGVLVEEYLDGPEVSVECVTHRGTTTAVAVTRKRLGPAPYFDETGHTVDAADPLLSTVAPTAAAAIKALGITDGVQHVEMRLIGDRPRLIEVNARLGGDMIGHLVHLATGVDLARAAADIACGHTPDLTPNRHQGAAIRFIYPAYSGTLTARRLTAHVGGVERVRFQRQAGDPLVLPQDGGDLYTARIGFLITTGPTATIAEARAQEAYRNLDVQVAPVPPTALTTGQGAA</sequence>
<keyword evidence="7" id="KW-1185">Reference proteome</keyword>
<proteinExistence type="predicted"/>
<dbReference type="Gene3D" id="3.30.470.20">
    <property type="entry name" value="ATP-grasp fold, B domain"/>
    <property type="match status" value="1"/>
</dbReference>
<dbReference type="PANTHER" id="PTHR43585">
    <property type="entry name" value="FUMIPYRROLE BIOSYNTHESIS PROTEIN C"/>
    <property type="match status" value="1"/>
</dbReference>
<evidence type="ECO:0000313" key="7">
    <source>
        <dbReference type="Proteomes" id="UP001243364"/>
    </source>
</evidence>
<dbReference type="Pfam" id="PF13535">
    <property type="entry name" value="ATP-grasp_4"/>
    <property type="match status" value="1"/>
</dbReference>
<evidence type="ECO:0000259" key="5">
    <source>
        <dbReference type="PROSITE" id="PS50975"/>
    </source>
</evidence>
<dbReference type="RefSeq" id="WP_107446558.1">
    <property type="nucleotide sequence ID" value="NZ_JAUSYA010000001.1"/>
</dbReference>
<dbReference type="Gene3D" id="3.40.50.20">
    <property type="match status" value="1"/>
</dbReference>
<keyword evidence="3 4" id="KW-0067">ATP-binding</keyword>
<dbReference type="Proteomes" id="UP001243364">
    <property type="component" value="Unassembled WGS sequence"/>
</dbReference>
<protein>
    <submittedName>
        <fullName evidence="6">Biotin carboxylase</fullName>
    </submittedName>
</protein>